<feature type="domain" description="PNPLA" evidence="5">
    <location>
        <begin position="195"/>
        <end position="443"/>
    </location>
</feature>
<protein>
    <submittedName>
        <fullName evidence="6">Acyl transferase/acyl hydrolase/lysophospholipase</fullName>
    </submittedName>
</protein>
<proteinExistence type="predicted"/>
<dbReference type="GO" id="GO:0019369">
    <property type="term" value="P:arachidonate metabolic process"/>
    <property type="evidence" value="ECO:0007669"/>
    <property type="project" value="TreeGrafter"/>
</dbReference>
<evidence type="ECO:0000256" key="3">
    <source>
        <dbReference type="ARBA" id="ARBA00023098"/>
    </source>
</evidence>
<dbReference type="OrthoDB" id="626167at2759"/>
<evidence type="ECO:0000256" key="4">
    <source>
        <dbReference type="PROSITE-ProRule" id="PRU01161"/>
    </source>
</evidence>
<evidence type="ECO:0000313" key="6">
    <source>
        <dbReference type="EMBL" id="KAH6887726.1"/>
    </source>
</evidence>
<dbReference type="GO" id="GO:0046486">
    <property type="term" value="P:glycerolipid metabolic process"/>
    <property type="evidence" value="ECO:0007669"/>
    <property type="project" value="UniProtKB-ARBA"/>
</dbReference>
<dbReference type="InterPro" id="IPR002641">
    <property type="entry name" value="PNPLA_dom"/>
</dbReference>
<evidence type="ECO:0000259" key="5">
    <source>
        <dbReference type="PROSITE" id="PS51635"/>
    </source>
</evidence>
<comment type="caution">
    <text evidence="6">The sequence shown here is derived from an EMBL/GenBank/DDBJ whole genome shotgun (WGS) entry which is preliminary data.</text>
</comment>
<dbReference type="GO" id="GO:0016020">
    <property type="term" value="C:membrane"/>
    <property type="evidence" value="ECO:0007669"/>
    <property type="project" value="TreeGrafter"/>
</dbReference>
<evidence type="ECO:0000256" key="1">
    <source>
        <dbReference type="ARBA" id="ARBA00022801"/>
    </source>
</evidence>
<dbReference type="GO" id="GO:0016740">
    <property type="term" value="F:transferase activity"/>
    <property type="evidence" value="ECO:0007669"/>
    <property type="project" value="UniProtKB-KW"/>
</dbReference>
<dbReference type="PANTHER" id="PTHR24185">
    <property type="entry name" value="CALCIUM-INDEPENDENT PHOSPHOLIPASE A2-GAMMA"/>
    <property type="match status" value="1"/>
</dbReference>
<dbReference type="GO" id="GO:0016042">
    <property type="term" value="P:lipid catabolic process"/>
    <property type="evidence" value="ECO:0007669"/>
    <property type="project" value="UniProtKB-UniRule"/>
</dbReference>
<gene>
    <name evidence="6" type="ORF">B0T10DRAFT_562936</name>
</gene>
<evidence type="ECO:0000256" key="2">
    <source>
        <dbReference type="ARBA" id="ARBA00022963"/>
    </source>
</evidence>
<feature type="short sequence motif" description="GXSXG" evidence="4">
    <location>
        <begin position="270"/>
        <end position="274"/>
    </location>
</feature>
<dbReference type="GO" id="GO:0047499">
    <property type="term" value="F:calcium-independent phospholipase A2 activity"/>
    <property type="evidence" value="ECO:0007669"/>
    <property type="project" value="TreeGrafter"/>
</dbReference>
<dbReference type="AlphaFoldDB" id="A0A9P9ARH9"/>
<reference evidence="6 7" key="1">
    <citation type="journal article" date="2021" name="Nat. Commun.">
        <title>Genetic determinants of endophytism in the Arabidopsis root mycobiome.</title>
        <authorList>
            <person name="Mesny F."/>
            <person name="Miyauchi S."/>
            <person name="Thiergart T."/>
            <person name="Pickel B."/>
            <person name="Atanasova L."/>
            <person name="Karlsson M."/>
            <person name="Huettel B."/>
            <person name="Barry K.W."/>
            <person name="Haridas S."/>
            <person name="Chen C."/>
            <person name="Bauer D."/>
            <person name="Andreopoulos W."/>
            <person name="Pangilinan J."/>
            <person name="LaButti K."/>
            <person name="Riley R."/>
            <person name="Lipzen A."/>
            <person name="Clum A."/>
            <person name="Drula E."/>
            <person name="Henrissat B."/>
            <person name="Kohler A."/>
            <person name="Grigoriev I.V."/>
            <person name="Martin F.M."/>
            <person name="Hacquard S."/>
        </authorList>
    </citation>
    <scope>NUCLEOTIDE SEQUENCE [LARGE SCALE GENOMIC DNA]</scope>
    <source>
        <strain evidence="6 7">MPI-CAGE-CH-0241</strain>
    </source>
</reference>
<keyword evidence="2 4" id="KW-0442">Lipid degradation</keyword>
<organism evidence="6 7">
    <name type="scientific">Thelonectria olida</name>
    <dbReference type="NCBI Taxonomy" id="1576542"/>
    <lineage>
        <taxon>Eukaryota</taxon>
        <taxon>Fungi</taxon>
        <taxon>Dikarya</taxon>
        <taxon>Ascomycota</taxon>
        <taxon>Pezizomycotina</taxon>
        <taxon>Sordariomycetes</taxon>
        <taxon>Hypocreomycetidae</taxon>
        <taxon>Hypocreales</taxon>
        <taxon>Nectriaceae</taxon>
        <taxon>Thelonectria</taxon>
    </lineage>
</organism>
<dbReference type="Gene3D" id="3.40.1090.10">
    <property type="entry name" value="Cytosolic phospholipase A2 catalytic domain"/>
    <property type="match status" value="1"/>
</dbReference>
<dbReference type="InterPro" id="IPR016035">
    <property type="entry name" value="Acyl_Trfase/lysoPLipase"/>
</dbReference>
<feature type="active site" description="Nucleophile" evidence="4">
    <location>
        <position position="272"/>
    </location>
</feature>
<keyword evidence="1 4" id="KW-0378">Hydrolase</keyword>
<keyword evidence="7" id="KW-1185">Reference proteome</keyword>
<accession>A0A9P9ARH9</accession>
<sequence>MIIGAVFSSREAAPVLQKIIDSPDASATLRMMSALRLAKSRRRMHEEATKAFEPSSPLWTGVTLLNHVPSTLKMEYIEETACNLLVVSQTASDGPRKTAELIQAVNSLCNDASSLIDSPPWTWYMEIQQEYLKRMGSKMEPTKAQAKQKHELREEHEPAGGMEILTPSHAAARLPLRGYDDISDRKGPWAQKSILSFDGGGVCAFSSLLILKSIMIRIREVEMGHPGGPVLTSGSYPWDGCDNTTLSKETASSDRVDDFLPCHYFDYMAGTSTGGLNSIMLGRLRMTVDQALDGFMDFCQEVFGQPRLVRETTPCFFPRAKYSPDKVREAFSKIISSSLLRIGEEAQLGQDFINKKPFPYREDRTRTMVISTRIISGVILEPYIWRSYTNLAADNTLSAHGTPIWQVARATCAAPGHFESIQIFGREFLDGGLVATNPSLLAIREFRSLHNMTPALFVSLGTGLRVESGADADSSTPVSMDKYGTRKILKKSAETIGPIEFRQVSTEGQMGTDGWREYTRGIQLDRAYRLNAEGDLSEIPFGDWRPAGTGEITLGGIRQTTDAYLRRSDVREMIDSIAKEAVRIRRARADTERWEAFAGNVF</sequence>
<name>A0A9P9ARH9_9HYPO</name>
<feature type="active site" description="Proton acceptor" evidence="4">
    <location>
        <position position="430"/>
    </location>
</feature>
<keyword evidence="3 4" id="KW-0443">Lipid metabolism</keyword>
<dbReference type="Proteomes" id="UP000777438">
    <property type="component" value="Unassembled WGS sequence"/>
</dbReference>
<dbReference type="PANTHER" id="PTHR24185:SF1">
    <property type="entry name" value="CALCIUM-INDEPENDENT PHOSPHOLIPASE A2-GAMMA"/>
    <property type="match status" value="1"/>
</dbReference>
<dbReference type="EMBL" id="JAGPYM010000014">
    <property type="protein sequence ID" value="KAH6887726.1"/>
    <property type="molecule type" value="Genomic_DNA"/>
</dbReference>
<dbReference type="SUPFAM" id="SSF52151">
    <property type="entry name" value="FabD/lysophospholipase-like"/>
    <property type="match status" value="1"/>
</dbReference>
<comment type="caution">
    <text evidence="4">Lacks conserved residue(s) required for the propagation of feature annotation.</text>
</comment>
<feature type="short sequence motif" description="DGA/G" evidence="4">
    <location>
        <begin position="430"/>
        <end position="432"/>
    </location>
</feature>
<keyword evidence="6" id="KW-0808">Transferase</keyword>
<evidence type="ECO:0000313" key="7">
    <source>
        <dbReference type="Proteomes" id="UP000777438"/>
    </source>
</evidence>
<dbReference type="Pfam" id="PF01734">
    <property type="entry name" value="Patatin"/>
    <property type="match status" value="1"/>
</dbReference>
<dbReference type="PROSITE" id="PS51635">
    <property type="entry name" value="PNPLA"/>
    <property type="match status" value="1"/>
</dbReference>